<protein>
    <submittedName>
        <fullName evidence="2">Formyl-CoA:oxalate CoA-transferase</fullName>
        <ecNumber evidence="2">2.8.3.16</ecNumber>
    </submittedName>
</protein>
<dbReference type="GO" id="GO:0033608">
    <property type="term" value="F:formyl-CoA transferase activity"/>
    <property type="evidence" value="ECO:0007669"/>
    <property type="project" value="UniProtKB-EC"/>
</dbReference>
<dbReference type="InterPro" id="IPR044855">
    <property type="entry name" value="CoA-Trfase_III_dom3_sf"/>
</dbReference>
<dbReference type="Pfam" id="PF02515">
    <property type="entry name" value="CoA_transf_3"/>
    <property type="match status" value="1"/>
</dbReference>
<name>A0A7G9Y7H9_9EURY</name>
<dbReference type="Gene3D" id="3.30.1540.10">
    <property type="entry name" value="formyl-coa transferase, domain 3"/>
    <property type="match status" value="1"/>
</dbReference>
<evidence type="ECO:0000313" key="1">
    <source>
        <dbReference type="EMBL" id="QNO43682.1"/>
    </source>
</evidence>
<dbReference type="InterPro" id="IPR050509">
    <property type="entry name" value="CoA-transferase_III"/>
</dbReference>
<dbReference type="SUPFAM" id="SSF89796">
    <property type="entry name" value="CoA-transferase family III (CaiB/BaiF)"/>
    <property type="match status" value="1"/>
</dbReference>
<sequence>MMNQELIEVDWLKGVKVLLIGHYIPGPLAAYLLKCLGAEVIKCEPPFYDYMRQLPPFIKGKKGKMSAYFRALNAGFKSIVVDFKEEGGVEVLKDLIIASGVLIDGNRANYLDKVLGEAVDNINPGIIHIPITAYGLKGPMRDIAGHDNNILSSTGTLSYTPVSTQGTPSIFSVQLADITSGYIAAIIAVSSILGRRNSNSNVEIGTVDASMMHAAFFLNQIYVAGMNATGKPPVPGRELLNGGLPNYTMYLTKDEKSIFFGPIEPNLFKNFCETTCREDLMNLLDKDNSKLYGELVSLFKSKKLKEWEDLLHDCDCCFTRVNNLEEAMNDPQIKELGLITEVEDEAYGTLSLTGFPAGFTEDSLQPDFTEPAPEPGEHTNEILKEFLSYNSEKIEKLINNKVVYKNKEVVK</sequence>
<gene>
    <name evidence="2" type="primary">frc</name>
    <name evidence="2" type="ORF">AECFJODE_00016</name>
    <name evidence="1" type="ORF">FICJDHNH_00022</name>
    <name evidence="3" type="ORF">PPJMCGDE_00008</name>
</gene>
<dbReference type="PANTHER" id="PTHR48228">
    <property type="entry name" value="SUCCINYL-COA--D-CITRAMALATE COA-TRANSFERASE"/>
    <property type="match status" value="1"/>
</dbReference>
<organism evidence="2">
    <name type="scientific">Candidatus Methanogaster sp. ANME-2c ERB4</name>
    <dbReference type="NCBI Taxonomy" id="2759911"/>
    <lineage>
        <taxon>Archaea</taxon>
        <taxon>Methanobacteriati</taxon>
        <taxon>Methanobacteriota</taxon>
        <taxon>Stenosarchaea group</taxon>
        <taxon>Methanomicrobia</taxon>
        <taxon>Methanosarcinales</taxon>
        <taxon>ANME-2 cluster</taxon>
        <taxon>Candidatus Methanogasteraceae</taxon>
        <taxon>Candidatus Methanogaster</taxon>
    </lineage>
</organism>
<accession>A0A7G9Y7H9</accession>
<dbReference type="InterPro" id="IPR023606">
    <property type="entry name" value="CoA-Trfase_III_dom_1_sf"/>
</dbReference>
<dbReference type="EMBL" id="MT631444">
    <property type="protein sequence ID" value="QNO50637.1"/>
    <property type="molecule type" value="Genomic_DNA"/>
</dbReference>
<keyword evidence="2" id="KW-0808">Transferase</keyword>
<dbReference type="PANTHER" id="PTHR48228:SF5">
    <property type="entry name" value="ALPHA-METHYLACYL-COA RACEMASE"/>
    <property type="match status" value="1"/>
</dbReference>
<dbReference type="AlphaFoldDB" id="A0A7G9Y7H9"/>
<evidence type="ECO:0000313" key="2">
    <source>
        <dbReference type="EMBL" id="QNO43963.1"/>
    </source>
</evidence>
<reference evidence="2" key="1">
    <citation type="submission" date="2020-06" db="EMBL/GenBank/DDBJ databases">
        <title>Unique genomic features of the anaerobic methanotrophic archaea.</title>
        <authorList>
            <person name="Chadwick G.L."/>
            <person name="Skennerton C.T."/>
            <person name="Laso-Perez R."/>
            <person name="Leu A.O."/>
            <person name="Speth D.R."/>
            <person name="Yu H."/>
            <person name="Morgan-Lang C."/>
            <person name="Hatzenpichler R."/>
            <person name="Goudeau D."/>
            <person name="Malmstrom R."/>
            <person name="Brazelton W.J."/>
            <person name="Woyke T."/>
            <person name="Hallam S.J."/>
            <person name="Tyson G.W."/>
            <person name="Wegener G."/>
            <person name="Boetius A."/>
            <person name="Orphan V."/>
        </authorList>
    </citation>
    <scope>NUCLEOTIDE SEQUENCE</scope>
</reference>
<dbReference type="Gene3D" id="3.40.50.10540">
    <property type="entry name" value="Crotonobetainyl-coa:carnitine coa-transferase, domain 1"/>
    <property type="match status" value="2"/>
</dbReference>
<dbReference type="EMBL" id="MT630878">
    <property type="protein sequence ID" value="QNO43963.1"/>
    <property type="molecule type" value="Genomic_DNA"/>
</dbReference>
<proteinExistence type="predicted"/>
<dbReference type="InterPro" id="IPR003673">
    <property type="entry name" value="CoA-Trfase_fam_III"/>
</dbReference>
<dbReference type="EMBL" id="MT630849">
    <property type="protein sequence ID" value="QNO43682.1"/>
    <property type="molecule type" value="Genomic_DNA"/>
</dbReference>
<evidence type="ECO:0000313" key="3">
    <source>
        <dbReference type="EMBL" id="QNO50637.1"/>
    </source>
</evidence>
<dbReference type="EC" id="2.8.3.16" evidence="2"/>